<dbReference type="Pfam" id="PF08041">
    <property type="entry name" value="PetM"/>
    <property type="match status" value="1"/>
</dbReference>
<comment type="subcellular location">
    <subcellularLocation>
        <location evidence="1">Membrane</location>
        <topology evidence="1">Single-pass membrane protein</topology>
    </subcellularLocation>
    <subcellularLocation>
        <location evidence="7">Plastid</location>
        <location evidence="7">Chloroplast thylakoid membrane</location>
        <topology evidence="7">Single-pass membrane protein</topology>
    </subcellularLocation>
</comment>
<keyword evidence="9" id="KW-0934">Plastid</keyword>
<dbReference type="SUPFAM" id="SSF103441">
    <property type="entry name" value="PetM subunit of the cytochrome b6f complex"/>
    <property type="match status" value="1"/>
</dbReference>
<evidence type="ECO:0000256" key="1">
    <source>
        <dbReference type="ARBA" id="ARBA00004167"/>
    </source>
</evidence>
<dbReference type="InterPro" id="IPR012595">
    <property type="entry name" value="PetM_cyt_b6/f_cplx_su7"/>
</dbReference>
<feature type="transmembrane region" description="Helical" evidence="8">
    <location>
        <begin position="6"/>
        <end position="27"/>
    </location>
</feature>
<keyword evidence="7" id="KW-0793">Thylakoid</keyword>
<keyword evidence="5 7" id="KW-1133">Transmembrane helix</keyword>
<evidence type="ECO:0000313" key="9">
    <source>
        <dbReference type="EMBL" id="ARW63749.1"/>
    </source>
</evidence>
<evidence type="ECO:0000256" key="3">
    <source>
        <dbReference type="ARBA" id="ARBA00022692"/>
    </source>
</evidence>
<organism evidence="9">
    <name type="scientific">Chondria sp.</name>
    <name type="common">in: red algae</name>
    <dbReference type="NCBI Taxonomy" id="1982705"/>
    <lineage>
        <taxon>Eukaryota</taxon>
        <taxon>Rhodophyta</taxon>
        <taxon>Florideophyceae</taxon>
        <taxon>Rhodymeniophycidae</taxon>
        <taxon>Ceramiales</taxon>
        <taxon>Rhodomelaceae</taxon>
        <taxon>Chondrieae</taxon>
        <taxon>Chondria</taxon>
    </lineage>
</organism>
<keyword evidence="3 7" id="KW-0812">Transmembrane</keyword>
<protein>
    <recommendedName>
        <fullName evidence="7">Cytochrome b6-f complex subunit 7</fullName>
    </recommendedName>
    <alternativeName>
        <fullName evidence="7">Cytochrome b6-f complex subunit PetM</fullName>
    </alternativeName>
    <alternativeName>
        <fullName evidence="7">Cytochrome b6-f complex subunit VII</fullName>
    </alternativeName>
</protein>
<reference evidence="9" key="1">
    <citation type="journal article" date="2017" name="J. Phycol.">
        <title>Analysis of chloroplast genomes and a supermatrix inform reclassification of the Rhodomelaceae (Rhodophyta).</title>
        <authorList>
            <person name="Diaz-Tapia P."/>
            <person name="Maggs C.A."/>
            <person name="West J.A."/>
            <person name="Verbruggen H."/>
        </authorList>
    </citation>
    <scope>NUCLEOTIDE SEQUENCE</scope>
    <source>
        <strain evidence="9">PD620</strain>
    </source>
</reference>
<proteinExistence type="inferred from homology"/>
<keyword evidence="4 7" id="KW-0249">Electron transport</keyword>
<dbReference type="AlphaFoldDB" id="A0A1Z1MCU1"/>
<dbReference type="HAMAP" id="MF_00396">
    <property type="entry name" value="Cytb6_f_PetM"/>
    <property type="match status" value="1"/>
</dbReference>
<keyword evidence="2 7" id="KW-0813">Transport</keyword>
<dbReference type="GO" id="GO:0009535">
    <property type="term" value="C:chloroplast thylakoid membrane"/>
    <property type="evidence" value="ECO:0007669"/>
    <property type="project" value="UniProtKB-SubCell"/>
</dbReference>
<evidence type="ECO:0000256" key="4">
    <source>
        <dbReference type="ARBA" id="ARBA00022982"/>
    </source>
</evidence>
<comment type="subunit">
    <text evidence="7">The 4 large subunits of the cytochrome b6-f complex are cytochrome b6, subunit IV (17 kDa polypeptide, PetD), cytochrome f and the Rieske protein, while the 4 small subunits are PetG, PetL, PetM and PetN. The complex functions as a dimer.</text>
</comment>
<dbReference type="GO" id="GO:0009512">
    <property type="term" value="C:cytochrome b6f complex"/>
    <property type="evidence" value="ECO:0007669"/>
    <property type="project" value="InterPro"/>
</dbReference>
<sequence>MISEILSTAVISSVMIIVGLALGFVLLKVQGE</sequence>
<accession>A0A1Z1MCU1</accession>
<dbReference type="GO" id="GO:0009055">
    <property type="term" value="F:electron transfer activity"/>
    <property type="evidence" value="ECO:0007669"/>
    <property type="project" value="UniProtKB-UniRule"/>
</dbReference>
<name>A0A1Z1MCU1_9FLOR</name>
<evidence type="ECO:0000256" key="6">
    <source>
        <dbReference type="ARBA" id="ARBA00023136"/>
    </source>
</evidence>
<evidence type="ECO:0000256" key="7">
    <source>
        <dbReference type="HAMAP-Rule" id="MF_00396"/>
    </source>
</evidence>
<comment type="similarity">
    <text evidence="7">Belongs to the PetM family.</text>
</comment>
<dbReference type="EMBL" id="MF101429">
    <property type="protein sequence ID" value="ARW63749.1"/>
    <property type="molecule type" value="Genomic_DNA"/>
</dbReference>
<keyword evidence="7" id="KW-0602">Photosynthesis</keyword>
<evidence type="ECO:0000256" key="2">
    <source>
        <dbReference type="ARBA" id="ARBA00022448"/>
    </source>
</evidence>
<dbReference type="NCBIfam" id="NF008826">
    <property type="entry name" value="PRK11876.1-2"/>
    <property type="match status" value="1"/>
</dbReference>
<comment type="function">
    <text evidence="7">Component of the cytochrome b6-f complex, which mediates electron transfer between photosystem II (PSII) and photosystem I (PSI), cyclic electron flow around PSI, and state transitions.</text>
</comment>
<evidence type="ECO:0000256" key="5">
    <source>
        <dbReference type="ARBA" id="ARBA00022989"/>
    </source>
</evidence>
<geneLocation type="chloroplast" evidence="9"/>
<keyword evidence="9" id="KW-0150">Chloroplast</keyword>
<dbReference type="GO" id="GO:0015979">
    <property type="term" value="P:photosynthesis"/>
    <property type="evidence" value="ECO:0007669"/>
    <property type="project" value="UniProtKB-KW"/>
</dbReference>
<evidence type="ECO:0000256" key="8">
    <source>
        <dbReference type="SAM" id="Phobius"/>
    </source>
</evidence>
<gene>
    <name evidence="7 9" type="primary">petM</name>
</gene>
<keyword evidence="6 7" id="KW-0472">Membrane</keyword>